<evidence type="ECO:0000256" key="15">
    <source>
        <dbReference type="ARBA" id="ARBA00044899"/>
    </source>
</evidence>
<comment type="function">
    <text evidence="23">Lysosomal dipeptide uniporter that selectively exports lysine, arginine or histidine-containing dipeptides with a net positive charge from the lysosome lumen into the cytosol. Could play a role in a specific type of protein O-glycosylation indirectly regulating macrophages migration and tissue invasion. Also essential for liver homeostasis.</text>
</comment>
<keyword evidence="26" id="KW-0732">Signal</keyword>
<feature type="transmembrane region" description="Helical" evidence="25">
    <location>
        <begin position="317"/>
        <end position="340"/>
    </location>
</feature>
<evidence type="ECO:0000256" key="16">
    <source>
        <dbReference type="ARBA" id="ARBA00044900"/>
    </source>
</evidence>
<dbReference type="PANTHER" id="PTHR23512:SF3">
    <property type="entry name" value="MAJOR FACILITATOR SUPERFAMILY DOMAIN-CONTAINING PROTEIN 1"/>
    <property type="match status" value="1"/>
</dbReference>
<comment type="catalytic activity">
    <reaction evidence="12">
        <text>L-lysyl-L-alpha-amino acid(out) = L-lysyl-L-alpha-amino acid(in)</text>
        <dbReference type="Rhea" id="RHEA:79387"/>
        <dbReference type="ChEBI" id="CHEBI:229965"/>
    </reaction>
</comment>
<comment type="catalytic activity">
    <reaction evidence="20">
        <text>L-lysyl-glycine(out) = L-lysyl-glycine(in)</text>
        <dbReference type="Rhea" id="RHEA:79407"/>
        <dbReference type="ChEBI" id="CHEBI:191202"/>
    </reaction>
</comment>
<comment type="catalytic activity">
    <reaction evidence="17">
        <text>L-arginyl-glycine(out) = L-arginyl-glycine(in)</text>
        <dbReference type="Rhea" id="RHEA:79391"/>
        <dbReference type="ChEBI" id="CHEBI:229955"/>
    </reaction>
</comment>
<evidence type="ECO:0000256" key="9">
    <source>
        <dbReference type="ARBA" id="ARBA00044878"/>
    </source>
</evidence>
<dbReference type="SUPFAM" id="SSF103473">
    <property type="entry name" value="MFS general substrate transporter"/>
    <property type="match status" value="1"/>
</dbReference>
<keyword evidence="3" id="KW-0813">Transport</keyword>
<comment type="catalytic activity">
    <reaction evidence="11">
        <text>L-alpha-aminoacyl-L-histidine(out) = L-alpha-aminoacyl-L-histidine(in)</text>
        <dbReference type="Rhea" id="RHEA:79375"/>
        <dbReference type="ChEBI" id="CHEBI:229967"/>
    </reaction>
</comment>
<keyword evidence="4 25" id="KW-0812">Transmembrane</keyword>
<evidence type="ECO:0000256" key="20">
    <source>
        <dbReference type="ARBA" id="ARBA00044924"/>
    </source>
</evidence>
<evidence type="ECO:0000256" key="4">
    <source>
        <dbReference type="ARBA" id="ARBA00022692"/>
    </source>
</evidence>
<comment type="catalytic activity">
    <reaction evidence="16">
        <text>L-lysyl-L-lysine(out) = L-lysyl-L-lysine(in)</text>
        <dbReference type="Rhea" id="RHEA:79403"/>
        <dbReference type="ChEBI" id="CHEBI:229956"/>
    </reaction>
</comment>
<evidence type="ECO:0000256" key="14">
    <source>
        <dbReference type="ARBA" id="ARBA00044898"/>
    </source>
</evidence>
<evidence type="ECO:0000256" key="10">
    <source>
        <dbReference type="ARBA" id="ARBA00044881"/>
    </source>
</evidence>
<dbReference type="Pfam" id="PF07690">
    <property type="entry name" value="MFS_1"/>
    <property type="match status" value="1"/>
</dbReference>
<dbReference type="PANTHER" id="PTHR23512">
    <property type="entry name" value="MAJOR FACILITATOR SUPERFAMILY DOMAIN-CONTAINING PROTEIN 1"/>
    <property type="match status" value="1"/>
</dbReference>
<accession>A0A6B2L3Y0</accession>
<feature type="transmembrane region" description="Helical" evidence="25">
    <location>
        <begin position="352"/>
        <end position="372"/>
    </location>
</feature>
<evidence type="ECO:0000256" key="11">
    <source>
        <dbReference type="ARBA" id="ARBA00044884"/>
    </source>
</evidence>
<proteinExistence type="inferred from homology"/>
<evidence type="ECO:0000256" key="7">
    <source>
        <dbReference type="ARBA" id="ARBA00023228"/>
    </source>
</evidence>
<comment type="catalytic activity">
    <reaction evidence="8">
        <text>L-lysyl-L-alanine(out) = L-lysyl-L-alanine(in)</text>
        <dbReference type="Rhea" id="RHEA:79399"/>
        <dbReference type="ChEBI" id="CHEBI:229954"/>
    </reaction>
</comment>
<evidence type="ECO:0000256" key="26">
    <source>
        <dbReference type="SAM" id="SignalP"/>
    </source>
</evidence>
<evidence type="ECO:0000256" key="24">
    <source>
        <dbReference type="ARBA" id="ARBA00046376"/>
    </source>
</evidence>
<keyword evidence="7" id="KW-0458">Lysosome</keyword>
<evidence type="ECO:0000256" key="6">
    <source>
        <dbReference type="ARBA" id="ARBA00023136"/>
    </source>
</evidence>
<feature type="chain" id="PRO_5025429693" description="Lysosomal dipeptide transporter MFSD1" evidence="26">
    <location>
        <begin position="17"/>
        <end position="447"/>
    </location>
</feature>
<comment type="catalytic activity">
    <reaction evidence="9">
        <text>L-histidyl-glycine(out) = L-histidyl-glycine(in)</text>
        <dbReference type="Rhea" id="RHEA:79395"/>
        <dbReference type="ChEBI" id="CHEBI:229957"/>
    </reaction>
</comment>
<evidence type="ECO:0000256" key="13">
    <source>
        <dbReference type="ARBA" id="ARBA00044893"/>
    </source>
</evidence>
<comment type="catalytic activity">
    <reaction evidence="18">
        <text>L-histidyl-L-alpha-amino acid(out) = L-histidyl-L-alpha-amino acid(in)</text>
        <dbReference type="Rhea" id="RHEA:79379"/>
        <dbReference type="ChEBI" id="CHEBI:229964"/>
    </reaction>
</comment>
<comment type="similarity">
    <text evidence="2">Belongs to the major facilitator superfamily.</text>
</comment>
<feature type="transmembrane region" description="Helical" evidence="25">
    <location>
        <begin position="43"/>
        <end position="64"/>
    </location>
</feature>
<sequence>MILLCLSLIPYGLYWSYDIPGAIQDNLTRWFGGPTKYTEADHLMMYSVYSYPNLLTPLFVGYFIDKVGVRYGAIITAGLILSGQVLYSLGVQFLQYWLCIIGRILIGLGGEGLFVTQGKFATRWFPGDKLSFLFGIVIAGSRLGTALNFVAMPALARVSVPLAVWMGSVVCGVSFVCSGVAYWVDLRGEKLEIVGPYEYHQTSLKKILLSMKDLIHLPKIAWLVIFETASFYACFITFLAVGSYIFQHTGQFHSEASASLFISIPNFLSIILPPLFGKLIDLKGFTSLWVSLSNLLQSLSMGLLLCYALGMDTALCSPWVVVSISGIAYSMFVSATWPMIAFIVEEDKVGRAFGAAVILENLGYIIIPAIIGHFQTNLPEPSKYYVTVDILLGVSTFSFLLSIIALITDQANGGKLNSDGKTKHLLKESLKTKISQTDTEKLIDFKK</sequence>
<evidence type="ECO:0000256" key="19">
    <source>
        <dbReference type="ARBA" id="ARBA00044919"/>
    </source>
</evidence>
<evidence type="ECO:0000256" key="8">
    <source>
        <dbReference type="ARBA" id="ARBA00044876"/>
    </source>
</evidence>
<name>A0A6B2L3Y0_9EUKA</name>
<comment type="subunit">
    <text evidence="24">Homodimer. Interacts with lysosomal protein GLMP (via lumenal domain); the interaction starts while both proteins are still in the endoplasmic reticulum and is required for stabilization of MFSD1 in lysosomes but has no direct effect on its targeting to lysosomes or transporter activity.</text>
</comment>
<evidence type="ECO:0000256" key="23">
    <source>
        <dbReference type="ARBA" id="ARBA00045709"/>
    </source>
</evidence>
<evidence type="ECO:0000313" key="27">
    <source>
        <dbReference type="EMBL" id="NDV31656.1"/>
    </source>
</evidence>
<dbReference type="AlphaFoldDB" id="A0A6B2L3Y0"/>
<reference evidence="27" key="1">
    <citation type="journal article" date="2020" name="J. Eukaryot. Microbiol.">
        <title>De novo Sequencing, Assembly and Annotation of the Transcriptome for the Free-Living Testate Amoeba Arcella intermedia.</title>
        <authorList>
            <person name="Ribeiro G.M."/>
            <person name="Porfirio-Sousa A.L."/>
            <person name="Maurer-Alcala X.X."/>
            <person name="Katz L.A."/>
            <person name="Lahr D.J.G."/>
        </authorList>
    </citation>
    <scope>NUCLEOTIDE SEQUENCE</scope>
</reference>
<comment type="catalytic activity">
    <reaction evidence="19">
        <text>L-alanyl-L-lysine(out) = L-alanyl-L-lysine(in)</text>
        <dbReference type="Rhea" id="RHEA:79415"/>
        <dbReference type="ChEBI" id="CHEBI:192470"/>
    </reaction>
</comment>
<evidence type="ECO:0000256" key="25">
    <source>
        <dbReference type="SAM" id="Phobius"/>
    </source>
</evidence>
<comment type="catalytic activity">
    <reaction evidence="14">
        <text>L-aspartyl-L-lysine(out) = L-aspartyl-L-lysine(in)</text>
        <dbReference type="Rhea" id="RHEA:79411"/>
        <dbReference type="ChEBI" id="CHEBI:229953"/>
    </reaction>
</comment>
<comment type="catalytic activity">
    <reaction evidence="15">
        <text>L-arginyl-L-alpha-amino acid(out) = L-arginyl-L-alpha-amino acid(in)</text>
        <dbReference type="Rhea" id="RHEA:79371"/>
        <dbReference type="ChEBI" id="CHEBI:84315"/>
    </reaction>
</comment>
<feature type="transmembrane region" description="Helical" evidence="25">
    <location>
        <begin position="220"/>
        <end position="246"/>
    </location>
</feature>
<feature type="transmembrane region" description="Helical" evidence="25">
    <location>
        <begin position="384"/>
        <end position="407"/>
    </location>
</feature>
<keyword evidence="6 25" id="KW-0472">Membrane</keyword>
<evidence type="ECO:0000256" key="22">
    <source>
        <dbReference type="ARBA" id="ARBA00045018"/>
    </source>
</evidence>
<organism evidence="27">
    <name type="scientific">Arcella intermedia</name>
    <dbReference type="NCBI Taxonomy" id="1963864"/>
    <lineage>
        <taxon>Eukaryota</taxon>
        <taxon>Amoebozoa</taxon>
        <taxon>Tubulinea</taxon>
        <taxon>Elardia</taxon>
        <taxon>Arcellinida</taxon>
        <taxon>Sphaerothecina</taxon>
        <taxon>Arcellidae</taxon>
        <taxon>Arcella</taxon>
    </lineage>
</organism>
<evidence type="ECO:0000256" key="1">
    <source>
        <dbReference type="ARBA" id="ARBA00004155"/>
    </source>
</evidence>
<evidence type="ECO:0000256" key="21">
    <source>
        <dbReference type="ARBA" id="ARBA00044985"/>
    </source>
</evidence>
<dbReference type="InterPro" id="IPR036259">
    <property type="entry name" value="MFS_trans_sf"/>
</dbReference>
<protein>
    <recommendedName>
        <fullName evidence="21">Lysosomal dipeptide transporter MFSD1</fullName>
    </recommendedName>
    <alternativeName>
        <fullName evidence="22">Major facilitator superfamily domain-containing protein 1</fullName>
    </alternativeName>
</protein>
<feature type="transmembrane region" description="Helical" evidence="25">
    <location>
        <begin position="288"/>
        <end position="311"/>
    </location>
</feature>
<evidence type="ECO:0000256" key="5">
    <source>
        <dbReference type="ARBA" id="ARBA00022989"/>
    </source>
</evidence>
<feature type="transmembrane region" description="Helical" evidence="25">
    <location>
        <begin position="258"/>
        <end position="276"/>
    </location>
</feature>
<dbReference type="InterPro" id="IPR011701">
    <property type="entry name" value="MFS"/>
</dbReference>
<evidence type="ECO:0000256" key="18">
    <source>
        <dbReference type="ARBA" id="ARBA00044912"/>
    </source>
</evidence>
<dbReference type="InterPro" id="IPR052187">
    <property type="entry name" value="MFSD1"/>
</dbReference>
<feature type="transmembrane region" description="Helical" evidence="25">
    <location>
        <begin position="95"/>
        <end position="118"/>
    </location>
</feature>
<dbReference type="GO" id="GO:0005765">
    <property type="term" value="C:lysosomal membrane"/>
    <property type="evidence" value="ECO:0007669"/>
    <property type="project" value="UniProtKB-SubCell"/>
</dbReference>
<comment type="catalytic activity">
    <reaction evidence="10">
        <text>L-alpha-aminoacyl-L-arginine(out) = L-alpha-aminoacyl-L-arginine(in)</text>
        <dbReference type="Rhea" id="RHEA:79367"/>
        <dbReference type="ChEBI" id="CHEBI:229968"/>
    </reaction>
</comment>
<keyword evidence="5 25" id="KW-1133">Transmembrane helix</keyword>
<feature type="transmembrane region" description="Helical" evidence="25">
    <location>
        <begin position="130"/>
        <end position="156"/>
    </location>
</feature>
<feature type="signal peptide" evidence="26">
    <location>
        <begin position="1"/>
        <end position="16"/>
    </location>
</feature>
<evidence type="ECO:0000256" key="17">
    <source>
        <dbReference type="ARBA" id="ARBA00044903"/>
    </source>
</evidence>
<feature type="transmembrane region" description="Helical" evidence="25">
    <location>
        <begin position="162"/>
        <end position="184"/>
    </location>
</feature>
<evidence type="ECO:0000256" key="12">
    <source>
        <dbReference type="ARBA" id="ARBA00044891"/>
    </source>
</evidence>
<feature type="transmembrane region" description="Helical" evidence="25">
    <location>
        <begin position="71"/>
        <end position="89"/>
    </location>
</feature>
<comment type="subcellular location">
    <subcellularLocation>
        <location evidence="1">Lysosome membrane</location>
        <topology evidence="1">Multi-pass membrane protein</topology>
    </subcellularLocation>
</comment>
<comment type="catalytic activity">
    <reaction evidence="13">
        <text>L-alpha-aminoacyl-L-lysine(out) = L-alpha-aminoacyl-L-lysine(in)</text>
        <dbReference type="Rhea" id="RHEA:79383"/>
        <dbReference type="ChEBI" id="CHEBI:229966"/>
    </reaction>
</comment>
<evidence type="ECO:0000256" key="2">
    <source>
        <dbReference type="ARBA" id="ARBA00008335"/>
    </source>
</evidence>
<dbReference type="Gene3D" id="1.20.1250.20">
    <property type="entry name" value="MFS general substrate transporter like domains"/>
    <property type="match status" value="1"/>
</dbReference>
<evidence type="ECO:0000256" key="3">
    <source>
        <dbReference type="ARBA" id="ARBA00022448"/>
    </source>
</evidence>
<dbReference type="EMBL" id="GIBP01002687">
    <property type="protein sequence ID" value="NDV31656.1"/>
    <property type="molecule type" value="Transcribed_RNA"/>
</dbReference>
<dbReference type="GO" id="GO:0022857">
    <property type="term" value="F:transmembrane transporter activity"/>
    <property type="evidence" value="ECO:0007669"/>
    <property type="project" value="InterPro"/>
</dbReference>